<dbReference type="PANTHER" id="PTHR35392">
    <property type="entry name" value="ZN(II)2CYS6 TRANSCRIPTION FACTOR (EUROFUNG)-RELATED-RELATED"/>
    <property type="match status" value="1"/>
</dbReference>
<dbReference type="PROSITE" id="PS50048">
    <property type="entry name" value="ZN2_CY6_FUNGAL_2"/>
    <property type="match status" value="1"/>
</dbReference>
<dbReference type="CDD" id="cd00067">
    <property type="entry name" value="GAL4"/>
    <property type="match status" value="1"/>
</dbReference>
<keyword evidence="1" id="KW-0539">Nucleus</keyword>
<gene>
    <name evidence="4" type="ORF">DM02DRAFT_358797</name>
</gene>
<dbReference type="Proteomes" id="UP000244855">
    <property type="component" value="Unassembled WGS sequence"/>
</dbReference>
<evidence type="ECO:0000313" key="4">
    <source>
        <dbReference type="EMBL" id="PVI01316.1"/>
    </source>
</evidence>
<feature type="domain" description="Zn(2)-C6 fungal-type" evidence="3">
    <location>
        <begin position="362"/>
        <end position="397"/>
    </location>
</feature>
<protein>
    <recommendedName>
        <fullName evidence="3">Zn(2)-C6 fungal-type domain-containing protein</fullName>
    </recommendedName>
</protein>
<keyword evidence="5" id="KW-1185">Reference proteome</keyword>
<dbReference type="OrthoDB" id="3921198at2759"/>
<evidence type="ECO:0000256" key="2">
    <source>
        <dbReference type="SAM" id="MobiDB-lite"/>
    </source>
</evidence>
<evidence type="ECO:0000313" key="5">
    <source>
        <dbReference type="Proteomes" id="UP000244855"/>
    </source>
</evidence>
<accession>A0A2V1DTH6</accession>
<evidence type="ECO:0000259" key="3">
    <source>
        <dbReference type="PROSITE" id="PS50048"/>
    </source>
</evidence>
<dbReference type="InterPro" id="IPR052973">
    <property type="entry name" value="Fungal_sec-metab_reg_TF"/>
</dbReference>
<dbReference type="Pfam" id="PF00172">
    <property type="entry name" value="Zn_clus"/>
    <property type="match status" value="1"/>
</dbReference>
<dbReference type="PANTHER" id="PTHR35392:SF3">
    <property type="entry name" value="ZN(2)-C6 FUNGAL-TYPE DOMAIN-CONTAINING PROTEIN"/>
    <property type="match status" value="1"/>
</dbReference>
<sequence>MEPETNKSALTERILAAGEGWDLIDCNQEFDPFFQGETNSSTIYRDEYESNCYASESNFYDYMYEHASRTIDDPVSEYAVSTPPSVIEGTSPHGRGHPWLNCTSSQETTGTSPFIDQVGQPYSSSFNACQNSLSPSHISATLPPFEPNDNASMSAYQASGFNNYLSASANDFSDISTSQALLNLGTWTGQIPLIRGIEEDHLDNVYMDETPEVLGQSPMPISIPMSHGGSHALAPHMWTLTPSPQEERQQQPYTASQPIAISHTQPQPHWVPPVLSVSPESRQLPRSAPLSRSISKSERRRGKTPALQTSIDLGWVAYQPHGQTNKLVPSPNGSHGRRGRGRVGGLTVEQRSHAALMRRVNACSNCRKRKERCDPGIPCQSCLDHFKGDLITNPCRNFRVSDLSNGFLATRLGWHPTERPINSFIGPHNGHVAADITYRIPLTFGFGPSLHLSVHPIKIKDTPSLCHTHIVYSWPPSPSPPEKHAHAVLPAIITPEAKLNLQTDLDKHLTLLVQRHFRSFPLYCSPLSVLREVYVFYSLLPANTSHKKLLEQALKLLVLVHIGGDVAIPSPSEHPALQELISSTMSLSEPTIPTPCFIRSQFGAVMPSLALCLMKEVLLSLEQLFLGRESKEWPAALATLILVLITVESIQYHATKLPYHQSYDSIASRERQEDESHTDDEGPIKSLLAFYTACFSSQHERLHEKWENSTMGMSPSCATGPTVNPEDRFVESIREAIKRASPYLERKAGAKREDQDMAYFFDRLAARLLVLDMA</sequence>
<dbReference type="SUPFAM" id="SSF57701">
    <property type="entry name" value="Zn2/Cys6 DNA-binding domain"/>
    <property type="match status" value="1"/>
</dbReference>
<dbReference type="GO" id="GO:0000981">
    <property type="term" value="F:DNA-binding transcription factor activity, RNA polymerase II-specific"/>
    <property type="evidence" value="ECO:0007669"/>
    <property type="project" value="InterPro"/>
</dbReference>
<dbReference type="GO" id="GO:0008270">
    <property type="term" value="F:zinc ion binding"/>
    <property type="evidence" value="ECO:0007669"/>
    <property type="project" value="InterPro"/>
</dbReference>
<dbReference type="EMBL" id="KZ805359">
    <property type="protein sequence ID" value="PVI01316.1"/>
    <property type="molecule type" value="Genomic_DNA"/>
</dbReference>
<name>A0A2V1DTH6_9PLEO</name>
<dbReference type="InterPro" id="IPR036864">
    <property type="entry name" value="Zn2-C6_fun-type_DNA-bd_sf"/>
</dbReference>
<feature type="region of interest" description="Disordered" evidence="2">
    <location>
        <begin position="263"/>
        <end position="306"/>
    </location>
</feature>
<dbReference type="AlphaFoldDB" id="A0A2V1DTH6"/>
<evidence type="ECO:0000256" key="1">
    <source>
        <dbReference type="ARBA" id="ARBA00023242"/>
    </source>
</evidence>
<reference evidence="4 5" key="1">
    <citation type="journal article" date="2018" name="Sci. Rep.">
        <title>Comparative genomics provides insights into the lifestyle and reveals functional heterogeneity of dark septate endophytic fungi.</title>
        <authorList>
            <person name="Knapp D.G."/>
            <person name="Nemeth J.B."/>
            <person name="Barry K."/>
            <person name="Hainaut M."/>
            <person name="Henrissat B."/>
            <person name="Johnson J."/>
            <person name="Kuo A."/>
            <person name="Lim J.H.P."/>
            <person name="Lipzen A."/>
            <person name="Nolan M."/>
            <person name="Ohm R.A."/>
            <person name="Tamas L."/>
            <person name="Grigoriev I.V."/>
            <person name="Spatafora J.W."/>
            <person name="Nagy L.G."/>
            <person name="Kovacs G.M."/>
        </authorList>
    </citation>
    <scope>NUCLEOTIDE SEQUENCE [LARGE SCALE GENOMIC DNA]</scope>
    <source>
        <strain evidence="4 5">DSE2036</strain>
    </source>
</reference>
<dbReference type="SMART" id="SM00066">
    <property type="entry name" value="GAL4"/>
    <property type="match status" value="1"/>
</dbReference>
<dbReference type="InterPro" id="IPR001138">
    <property type="entry name" value="Zn2Cys6_DnaBD"/>
</dbReference>
<dbReference type="STRING" id="97972.A0A2V1DTH6"/>
<organism evidence="4 5">
    <name type="scientific">Periconia macrospinosa</name>
    <dbReference type="NCBI Taxonomy" id="97972"/>
    <lineage>
        <taxon>Eukaryota</taxon>
        <taxon>Fungi</taxon>
        <taxon>Dikarya</taxon>
        <taxon>Ascomycota</taxon>
        <taxon>Pezizomycotina</taxon>
        <taxon>Dothideomycetes</taxon>
        <taxon>Pleosporomycetidae</taxon>
        <taxon>Pleosporales</taxon>
        <taxon>Massarineae</taxon>
        <taxon>Periconiaceae</taxon>
        <taxon>Periconia</taxon>
    </lineage>
</organism>
<proteinExistence type="predicted"/>
<feature type="region of interest" description="Disordered" evidence="2">
    <location>
        <begin position="322"/>
        <end position="345"/>
    </location>
</feature>
<feature type="compositionally biased region" description="Polar residues" evidence="2">
    <location>
        <begin position="322"/>
        <end position="333"/>
    </location>
</feature>